<dbReference type="PANTHER" id="PTHR37375">
    <property type="entry name" value="EXPRESSED PROTEIN"/>
    <property type="match status" value="1"/>
</dbReference>
<dbReference type="PANTHER" id="PTHR37375:SF1">
    <property type="entry name" value="DUF2470 DOMAIN-CONTAINING PROTEIN"/>
    <property type="match status" value="1"/>
</dbReference>
<dbReference type="AlphaFoldDB" id="A0A5P1ETA0"/>
<proteinExistence type="predicted"/>
<dbReference type="Gene3D" id="3.20.180.10">
    <property type="entry name" value="PNP-oxidase-like"/>
    <property type="match status" value="1"/>
</dbReference>
<dbReference type="EMBL" id="CM007385">
    <property type="protein sequence ID" value="ONK67771.1"/>
    <property type="molecule type" value="Genomic_DNA"/>
</dbReference>
<keyword evidence="2" id="KW-1185">Reference proteome</keyword>
<protein>
    <submittedName>
        <fullName evidence="1">Uncharacterized protein</fullName>
    </submittedName>
</protein>
<dbReference type="Proteomes" id="UP000243459">
    <property type="component" value="Chromosome 5"/>
</dbReference>
<sequence length="311" mass="34582">MMKSKAAALTVAERCRSILGANSQAHLNTIKADSKGSKSEIHTSKVHYIFKRGKPYLWVHEGDLHNTNIIIDERGSLSVSNVVPGPLMGLLKSIRKLPARVALAGDVIPLKDDKVQMVTENLRESILSEYEKATQASYAVTALLSSASANCRSRCEILQEILGKSENYAVYKFNIRSCTYVDGSGHSHDLELQNVDAPKAEQLLSFSAKLIDGINQSQARRRALMLFCFEEYNATVRDALMLSIDRKGFDVLGKVAQQATNNDGLSTMQYTWKEFRFSFEEQASDLEAFCSRLIELEEKTLQSVKSYSGLG</sequence>
<reference evidence="2" key="1">
    <citation type="journal article" date="2017" name="Nat. Commun.">
        <title>The asparagus genome sheds light on the origin and evolution of a young Y chromosome.</title>
        <authorList>
            <person name="Harkess A."/>
            <person name="Zhou J."/>
            <person name="Xu C."/>
            <person name="Bowers J.E."/>
            <person name="Van der Hulst R."/>
            <person name="Ayyampalayam S."/>
            <person name="Mercati F."/>
            <person name="Riccardi P."/>
            <person name="McKain M.R."/>
            <person name="Kakrana A."/>
            <person name="Tang H."/>
            <person name="Ray J."/>
            <person name="Groenendijk J."/>
            <person name="Arikit S."/>
            <person name="Mathioni S.M."/>
            <person name="Nakano M."/>
            <person name="Shan H."/>
            <person name="Telgmann-Rauber A."/>
            <person name="Kanno A."/>
            <person name="Yue Z."/>
            <person name="Chen H."/>
            <person name="Li W."/>
            <person name="Chen Y."/>
            <person name="Xu X."/>
            <person name="Zhang Y."/>
            <person name="Luo S."/>
            <person name="Chen H."/>
            <person name="Gao J."/>
            <person name="Mao Z."/>
            <person name="Pires J.C."/>
            <person name="Luo M."/>
            <person name="Kudrna D."/>
            <person name="Wing R.A."/>
            <person name="Meyers B.C."/>
            <person name="Yi K."/>
            <person name="Kong H."/>
            <person name="Lavrijsen P."/>
            <person name="Sunseri F."/>
            <person name="Falavigna A."/>
            <person name="Ye Y."/>
            <person name="Leebens-Mack J.H."/>
            <person name="Chen G."/>
        </authorList>
    </citation>
    <scope>NUCLEOTIDE SEQUENCE [LARGE SCALE GENOMIC DNA]</scope>
    <source>
        <strain evidence="2">cv. DH0086</strain>
    </source>
</reference>
<organism evidence="1 2">
    <name type="scientific">Asparagus officinalis</name>
    <name type="common">Garden asparagus</name>
    <dbReference type="NCBI Taxonomy" id="4686"/>
    <lineage>
        <taxon>Eukaryota</taxon>
        <taxon>Viridiplantae</taxon>
        <taxon>Streptophyta</taxon>
        <taxon>Embryophyta</taxon>
        <taxon>Tracheophyta</taxon>
        <taxon>Spermatophyta</taxon>
        <taxon>Magnoliopsida</taxon>
        <taxon>Liliopsida</taxon>
        <taxon>Asparagales</taxon>
        <taxon>Asparagaceae</taxon>
        <taxon>Asparagoideae</taxon>
        <taxon>Asparagus</taxon>
    </lineage>
</organism>
<dbReference type="InterPro" id="IPR012349">
    <property type="entry name" value="Split_barrel_FMN-bd"/>
</dbReference>
<gene>
    <name evidence="1" type="ORF">A4U43_C05F3600</name>
</gene>
<dbReference type="OMA" id="NWQGSLN"/>
<evidence type="ECO:0000313" key="1">
    <source>
        <dbReference type="EMBL" id="ONK67771.1"/>
    </source>
</evidence>
<dbReference type="Gramene" id="ONK67771">
    <property type="protein sequence ID" value="ONK67771"/>
    <property type="gene ID" value="A4U43_C05F3600"/>
</dbReference>
<dbReference type="SUPFAM" id="SSF50475">
    <property type="entry name" value="FMN-binding split barrel"/>
    <property type="match status" value="1"/>
</dbReference>
<dbReference type="InterPro" id="IPR037119">
    <property type="entry name" value="Haem_oxidase_HugZ-like_sf"/>
</dbReference>
<accession>A0A5P1ETA0</accession>
<dbReference type="Gene3D" id="2.30.110.10">
    <property type="entry name" value="Electron Transport, Fmn-binding Protein, Chain A"/>
    <property type="match status" value="1"/>
</dbReference>
<name>A0A5P1ETA0_ASPOF</name>
<evidence type="ECO:0000313" key="2">
    <source>
        <dbReference type="Proteomes" id="UP000243459"/>
    </source>
</evidence>